<sequence>MPLGRYGRPEEIAHMIVALTAPEASFVNGAVIP</sequence>
<dbReference type="Gene3D" id="3.40.50.720">
    <property type="entry name" value="NAD(P)-binding Rossmann-like Domain"/>
    <property type="match status" value="1"/>
</dbReference>
<protein>
    <submittedName>
        <fullName evidence="1">Ketoreductase</fullName>
    </submittedName>
</protein>
<feature type="non-terminal residue" evidence="1">
    <location>
        <position position="33"/>
    </location>
</feature>
<dbReference type="SUPFAM" id="SSF51735">
    <property type="entry name" value="NAD(P)-binding Rossmann-fold domains"/>
    <property type="match status" value="1"/>
</dbReference>
<dbReference type="EMBL" id="JBHTIR010002198">
    <property type="protein sequence ID" value="MFD0853477.1"/>
    <property type="molecule type" value="Genomic_DNA"/>
</dbReference>
<dbReference type="InterPro" id="IPR036291">
    <property type="entry name" value="NAD(P)-bd_dom_sf"/>
</dbReference>
<evidence type="ECO:0000313" key="1">
    <source>
        <dbReference type="EMBL" id="MFD0853477.1"/>
    </source>
</evidence>
<accession>A0ABW3CI74</accession>
<reference evidence="2" key="1">
    <citation type="journal article" date="2019" name="Int. J. Syst. Evol. Microbiol.">
        <title>The Global Catalogue of Microorganisms (GCM) 10K type strain sequencing project: providing services to taxonomists for standard genome sequencing and annotation.</title>
        <authorList>
            <consortium name="The Broad Institute Genomics Platform"/>
            <consortium name="The Broad Institute Genome Sequencing Center for Infectious Disease"/>
            <person name="Wu L."/>
            <person name="Ma J."/>
        </authorList>
    </citation>
    <scope>NUCLEOTIDE SEQUENCE [LARGE SCALE GENOMIC DNA]</scope>
    <source>
        <strain evidence="2">JCM 31696</strain>
    </source>
</reference>
<dbReference type="Proteomes" id="UP001597083">
    <property type="component" value="Unassembled WGS sequence"/>
</dbReference>
<proteinExistence type="predicted"/>
<keyword evidence="2" id="KW-1185">Reference proteome</keyword>
<name>A0ABW3CI74_9ACTN</name>
<organism evidence="1 2">
    <name type="scientific">Actinomadura adrarensis</name>
    <dbReference type="NCBI Taxonomy" id="1819600"/>
    <lineage>
        <taxon>Bacteria</taxon>
        <taxon>Bacillati</taxon>
        <taxon>Actinomycetota</taxon>
        <taxon>Actinomycetes</taxon>
        <taxon>Streptosporangiales</taxon>
        <taxon>Thermomonosporaceae</taxon>
        <taxon>Actinomadura</taxon>
    </lineage>
</organism>
<gene>
    <name evidence="1" type="ORF">ACFQ07_14665</name>
</gene>
<comment type="caution">
    <text evidence="1">The sequence shown here is derived from an EMBL/GenBank/DDBJ whole genome shotgun (WGS) entry which is preliminary data.</text>
</comment>
<evidence type="ECO:0000313" key="2">
    <source>
        <dbReference type="Proteomes" id="UP001597083"/>
    </source>
</evidence>